<sequence>MTWSRATEQGFTVWRGGTTELEVAIVPELGNRVISLRNRQTGREWMVQPTGAFDQARYADSFERRDGSGWDDMFPTINPCRYPDFPWAGTELPDHGEVWALPWEASVSDGALSCHVHGVRLPYELTKTYTFPREDCLRMEYTVRNHSPFPLSFLWAAHPLFAIEEGMELIVPAGLDQIAVSYSAGGRLGKTGDIRPWPQPLPDQPELRLDVTAGPDDGTAEKYYFSGALTEGAVSLYHPRTKEGVRLSFPVEKVPYLAVWANYGGYRDQYHLALEPATGWLDDVAYAMARRAAAEAPGRGAYTWYLELCLE</sequence>
<organism evidence="1 2">
    <name type="scientific">Paenibacillus campinasensis</name>
    <dbReference type="NCBI Taxonomy" id="66347"/>
    <lineage>
        <taxon>Bacteria</taxon>
        <taxon>Bacillati</taxon>
        <taxon>Bacillota</taxon>
        <taxon>Bacilli</taxon>
        <taxon>Bacillales</taxon>
        <taxon>Paenibacillaceae</taxon>
        <taxon>Paenibacillus</taxon>
    </lineage>
</organism>
<dbReference type="RefSeq" id="WP_155617499.1">
    <property type="nucleotide sequence ID" value="NZ_WOAA01000002.1"/>
</dbReference>
<proteinExistence type="predicted"/>
<comment type="caution">
    <text evidence="1">The sequence shown here is derived from an EMBL/GenBank/DDBJ whole genome shotgun (WGS) entry which is preliminary data.</text>
</comment>
<reference evidence="1 2" key="1">
    <citation type="submission" date="2019-11" db="EMBL/GenBank/DDBJ databases">
        <title>Draft genome sequences of five Paenibacillus species of dairy origin.</title>
        <authorList>
            <person name="Olajide A.M."/>
            <person name="Chen S."/>
            <person name="Lapointe G."/>
        </authorList>
    </citation>
    <scope>NUCLEOTIDE SEQUENCE [LARGE SCALE GENOMIC DNA]</scope>
    <source>
        <strain evidence="1 2">3CS1</strain>
    </source>
</reference>
<gene>
    <name evidence="1" type="ORF">GNP94_03725</name>
</gene>
<dbReference type="EMBL" id="WOAA01000002">
    <property type="protein sequence ID" value="MUG65114.1"/>
    <property type="molecule type" value="Genomic_DNA"/>
</dbReference>
<dbReference type="InterPro" id="IPR014718">
    <property type="entry name" value="GH-type_carb-bd"/>
</dbReference>
<name>A0ABW9SW93_9BACL</name>
<dbReference type="InterPro" id="IPR011013">
    <property type="entry name" value="Gal_mutarotase_sf_dom"/>
</dbReference>
<dbReference type="Gene3D" id="2.70.98.10">
    <property type="match status" value="1"/>
</dbReference>
<evidence type="ECO:0000313" key="2">
    <source>
        <dbReference type="Proteomes" id="UP000435177"/>
    </source>
</evidence>
<accession>A0ABW9SW93</accession>
<dbReference type="Proteomes" id="UP000435177">
    <property type="component" value="Unassembled WGS sequence"/>
</dbReference>
<evidence type="ECO:0008006" key="3">
    <source>
        <dbReference type="Google" id="ProtNLM"/>
    </source>
</evidence>
<evidence type="ECO:0000313" key="1">
    <source>
        <dbReference type="EMBL" id="MUG65114.1"/>
    </source>
</evidence>
<dbReference type="SUPFAM" id="SSF74650">
    <property type="entry name" value="Galactose mutarotase-like"/>
    <property type="match status" value="1"/>
</dbReference>
<keyword evidence="2" id="KW-1185">Reference proteome</keyword>
<protein>
    <recommendedName>
        <fullName evidence="3">Galactose mutarotase</fullName>
    </recommendedName>
</protein>